<reference evidence="2 3" key="1">
    <citation type="submission" date="2010-03" db="EMBL/GenBank/DDBJ databases">
        <title>The genome sequence of Eubacterium siraeum V10Sc8a.</title>
        <authorList>
            <consortium name="metaHIT consortium -- http://www.metahit.eu/"/>
            <person name="Pajon A."/>
            <person name="Turner K."/>
            <person name="Parkhill J."/>
            <person name="Duncan S."/>
            <person name="Flint H."/>
        </authorList>
    </citation>
    <scope>NUCLEOTIDE SEQUENCE [LARGE SCALE GENOMIC DNA]</scope>
    <source>
        <strain evidence="2 3">V10Sc8a</strain>
    </source>
</reference>
<name>D4MJY3_9FIRM</name>
<feature type="compositionally biased region" description="Basic and acidic residues" evidence="1">
    <location>
        <begin position="1"/>
        <end position="20"/>
    </location>
</feature>
<dbReference type="HOGENOM" id="CLU_2843337_0_0_9"/>
<sequence>MPEVERPEFSKDAKPTERSYGKSVGGFRGIVQFWKGWCRARVANDKNIKKRSQHITVTAFIDYCFV</sequence>
<dbReference type="KEGG" id="esr:ES1_10200"/>
<accession>D4MJY3</accession>
<organism evidence="2 3">
    <name type="scientific">[Eubacterium] siraeum V10Sc8a</name>
    <dbReference type="NCBI Taxonomy" id="717961"/>
    <lineage>
        <taxon>Bacteria</taxon>
        <taxon>Bacillati</taxon>
        <taxon>Bacillota</taxon>
        <taxon>Clostridia</taxon>
        <taxon>Eubacteriales</taxon>
        <taxon>Oscillospiraceae</taxon>
        <taxon>Oscillospiraceae incertae sedis</taxon>
    </lineage>
</organism>
<protein>
    <submittedName>
        <fullName evidence="2">Uncharacterized protein</fullName>
    </submittedName>
</protein>
<evidence type="ECO:0000256" key="1">
    <source>
        <dbReference type="SAM" id="MobiDB-lite"/>
    </source>
</evidence>
<dbReference type="BioCyc" id="ESIR717961:G136L-832-MONOMER"/>
<dbReference type="EMBL" id="FP929059">
    <property type="protein sequence ID" value="CBL34066.1"/>
    <property type="molecule type" value="Genomic_DNA"/>
</dbReference>
<proteinExistence type="predicted"/>
<evidence type="ECO:0000313" key="2">
    <source>
        <dbReference type="EMBL" id="CBL34066.1"/>
    </source>
</evidence>
<evidence type="ECO:0000313" key="3">
    <source>
        <dbReference type="Proteomes" id="UP000007050"/>
    </source>
</evidence>
<reference evidence="2 3" key="2">
    <citation type="submission" date="2010-03" db="EMBL/GenBank/DDBJ databases">
        <authorList>
            <person name="Pajon A."/>
        </authorList>
    </citation>
    <scope>NUCLEOTIDE SEQUENCE [LARGE SCALE GENOMIC DNA]</scope>
    <source>
        <strain evidence="2 3">V10Sc8a</strain>
    </source>
</reference>
<dbReference type="AlphaFoldDB" id="D4MJY3"/>
<dbReference type="Proteomes" id="UP000007050">
    <property type="component" value="Chromosome"/>
</dbReference>
<feature type="region of interest" description="Disordered" evidence="1">
    <location>
        <begin position="1"/>
        <end position="23"/>
    </location>
</feature>
<gene>
    <name evidence="2" type="ORF">ES1_10200</name>
</gene>